<proteinExistence type="predicted"/>
<dbReference type="EMBL" id="MIKF01000223">
    <property type="protein sequence ID" value="RTE74383.1"/>
    <property type="molecule type" value="Genomic_DNA"/>
</dbReference>
<dbReference type="AlphaFoldDB" id="A0A430LFA5"/>
<gene>
    <name evidence="2" type="ORF">BHE90_011166</name>
</gene>
<feature type="transmembrane region" description="Helical" evidence="1">
    <location>
        <begin position="56"/>
        <end position="75"/>
    </location>
</feature>
<comment type="caution">
    <text evidence="2">The sequence shown here is derived from an EMBL/GenBank/DDBJ whole genome shotgun (WGS) entry which is preliminary data.</text>
</comment>
<feature type="transmembrane region" description="Helical" evidence="1">
    <location>
        <begin position="87"/>
        <end position="105"/>
    </location>
</feature>
<name>A0A430LFA5_9HYPO</name>
<feature type="transmembrane region" description="Helical" evidence="1">
    <location>
        <begin position="117"/>
        <end position="139"/>
    </location>
</feature>
<feature type="transmembrane region" description="Helical" evidence="1">
    <location>
        <begin position="284"/>
        <end position="307"/>
    </location>
</feature>
<reference evidence="2 3" key="1">
    <citation type="submission" date="2017-06" db="EMBL/GenBank/DDBJ databases">
        <title>Comparative genomic analysis of Ambrosia Fusariam Clade fungi.</title>
        <authorList>
            <person name="Stajich J.E."/>
            <person name="Carrillo J."/>
            <person name="Kijimoto T."/>
            <person name="Eskalen A."/>
            <person name="O'Donnell K."/>
            <person name="Kasson M."/>
        </authorList>
    </citation>
    <scope>NUCLEOTIDE SEQUENCE [LARGE SCALE GENOMIC DNA]</scope>
    <source>
        <strain evidence="2 3">UCR1854</strain>
    </source>
</reference>
<organism evidence="2 3">
    <name type="scientific">Fusarium euwallaceae</name>
    <dbReference type="NCBI Taxonomy" id="1147111"/>
    <lineage>
        <taxon>Eukaryota</taxon>
        <taxon>Fungi</taxon>
        <taxon>Dikarya</taxon>
        <taxon>Ascomycota</taxon>
        <taxon>Pezizomycotina</taxon>
        <taxon>Sordariomycetes</taxon>
        <taxon>Hypocreomycetidae</taxon>
        <taxon>Hypocreales</taxon>
        <taxon>Nectriaceae</taxon>
        <taxon>Fusarium</taxon>
        <taxon>Fusarium solani species complex</taxon>
    </lineage>
</organism>
<sequence length="329" mass="37510">MLGQDNPPLVARDEKCGFEGNSDLYGLGIRLGIYMQWLSAFPAMTSSRPHGIGPLADTYLIFIFAIFVAILMLTAEKRPTHAAEMSVLTYIIFGGSYTILWTNVLRRKVTTMDGETVAWFLRRFLVCCLMNAIGCYWFWFWLRGVHDDNFPATPCGSYVFLFAKVPLYNRHVTNIFTALSAILIYGMSNQIRWLWKDLREYLHRNRAPVNQEVCSDPLDEALRRHKAEREAMREKLYKIISGFFGKIAPFYKAASFVYCVLGIELTLYWNGVTDVYSVRTTGQLIPLAIGACGLAQFLYAPAVDWVVKKAEERERRQQEDTEAGDVATA</sequence>
<protein>
    <submittedName>
        <fullName evidence="2">Uncharacterized protein</fullName>
    </submittedName>
</protein>
<evidence type="ECO:0000313" key="3">
    <source>
        <dbReference type="Proteomes" id="UP000287124"/>
    </source>
</evidence>
<evidence type="ECO:0000256" key="1">
    <source>
        <dbReference type="SAM" id="Phobius"/>
    </source>
</evidence>
<keyword evidence="1" id="KW-1133">Transmembrane helix</keyword>
<evidence type="ECO:0000313" key="2">
    <source>
        <dbReference type="EMBL" id="RTE74383.1"/>
    </source>
</evidence>
<accession>A0A430LFA5</accession>
<feature type="transmembrane region" description="Helical" evidence="1">
    <location>
        <begin position="250"/>
        <end position="269"/>
    </location>
</feature>
<keyword evidence="1" id="KW-0472">Membrane</keyword>
<feature type="transmembrane region" description="Helical" evidence="1">
    <location>
        <begin position="175"/>
        <end position="195"/>
    </location>
</feature>
<dbReference type="Proteomes" id="UP000287124">
    <property type="component" value="Unassembled WGS sequence"/>
</dbReference>
<keyword evidence="3" id="KW-1185">Reference proteome</keyword>
<keyword evidence="1" id="KW-0812">Transmembrane</keyword>